<keyword evidence="1 3" id="KW-0853">WD repeat</keyword>
<keyword evidence="5" id="KW-0472">Membrane</keyword>
<dbReference type="InterPro" id="IPR001680">
    <property type="entry name" value="WD40_rpt"/>
</dbReference>
<feature type="coiled-coil region" evidence="4">
    <location>
        <begin position="3"/>
        <end position="32"/>
    </location>
</feature>
<dbReference type="KEGG" id="nhl:Nhal_2559"/>
<reference evidence="7" key="1">
    <citation type="submission" date="2010-04" db="EMBL/GenBank/DDBJ databases">
        <title>Complete genome sequence of Nitrosococcus halophilus Nc4, a salt-adapted, aerobic obligate ammonia-oxidizing sulfur purple bacterium.</title>
        <authorList>
            <consortium name="US DOE Joint Genome Institute"/>
            <person name="Campbell M.A."/>
            <person name="Malfatti S.A."/>
            <person name="Chain P.S.G."/>
            <person name="Heidelberg J.F."/>
            <person name="Ward B.B."/>
            <person name="Klotz M.G."/>
        </authorList>
    </citation>
    <scope>NUCLEOTIDE SEQUENCE [LARGE SCALE GENOMIC DNA]</scope>
    <source>
        <strain evidence="7">Nc4</strain>
    </source>
</reference>
<dbReference type="Pfam" id="PF00400">
    <property type="entry name" value="WD40"/>
    <property type="match status" value="1"/>
</dbReference>
<dbReference type="STRING" id="472759.Nhal_2559"/>
<sequence length="202" mass="22434">MDASVALRERERQEAEAQRQRELEAAQKLAAARRRTLGGLAVGLLLVSVIAVVAGWQWYRAEAQRNKAQEQAALVQRGACNAQLAWAQEVVKHPPIQARRLLNDTERCPRNLHNFAWGFLYRLTQRERGTLRGHTDPGFAVAFAPDGKTLASGSRDGTIKLWEVVGGGHRPRIEYSSGEEALHRDNALARWALSPPSRSSLA</sequence>
<protein>
    <submittedName>
        <fullName evidence="6">WD-40 repeat protein</fullName>
    </submittedName>
</protein>
<keyword evidence="5" id="KW-1133">Transmembrane helix</keyword>
<feature type="transmembrane region" description="Helical" evidence="5">
    <location>
        <begin position="37"/>
        <end position="59"/>
    </location>
</feature>
<keyword evidence="2" id="KW-0677">Repeat</keyword>
<evidence type="ECO:0000256" key="1">
    <source>
        <dbReference type="ARBA" id="ARBA00022574"/>
    </source>
</evidence>
<dbReference type="SMART" id="SM00320">
    <property type="entry name" value="WD40"/>
    <property type="match status" value="1"/>
</dbReference>
<dbReference type="InterPro" id="IPR036322">
    <property type="entry name" value="WD40_repeat_dom_sf"/>
</dbReference>
<evidence type="ECO:0000256" key="4">
    <source>
        <dbReference type="SAM" id="Coils"/>
    </source>
</evidence>
<name>D5BWI1_NITHN</name>
<dbReference type="RefSeq" id="WP_013033498.1">
    <property type="nucleotide sequence ID" value="NC_013960.1"/>
</dbReference>
<accession>D5BWI1</accession>
<dbReference type="PROSITE" id="PS50294">
    <property type="entry name" value="WD_REPEATS_REGION"/>
    <property type="match status" value="1"/>
</dbReference>
<dbReference type="InterPro" id="IPR019775">
    <property type="entry name" value="WD40_repeat_CS"/>
</dbReference>
<dbReference type="PROSITE" id="PS00678">
    <property type="entry name" value="WD_REPEATS_1"/>
    <property type="match status" value="1"/>
</dbReference>
<dbReference type="EMBL" id="CP001798">
    <property type="protein sequence ID" value="ADE15638.1"/>
    <property type="molecule type" value="Genomic_DNA"/>
</dbReference>
<keyword evidence="7" id="KW-1185">Reference proteome</keyword>
<evidence type="ECO:0000313" key="6">
    <source>
        <dbReference type="EMBL" id="ADE15638.1"/>
    </source>
</evidence>
<proteinExistence type="predicted"/>
<evidence type="ECO:0000256" key="2">
    <source>
        <dbReference type="ARBA" id="ARBA00022737"/>
    </source>
</evidence>
<organism evidence="6 7">
    <name type="scientific">Nitrosococcus halophilus (strain Nc4)</name>
    <dbReference type="NCBI Taxonomy" id="472759"/>
    <lineage>
        <taxon>Bacteria</taxon>
        <taxon>Pseudomonadati</taxon>
        <taxon>Pseudomonadota</taxon>
        <taxon>Gammaproteobacteria</taxon>
        <taxon>Chromatiales</taxon>
        <taxon>Chromatiaceae</taxon>
        <taxon>Nitrosococcus</taxon>
    </lineage>
</organism>
<dbReference type="HOGENOM" id="CLU_1353482_0_0_6"/>
<dbReference type="AlphaFoldDB" id="D5BWI1"/>
<feature type="repeat" description="WD" evidence="3">
    <location>
        <begin position="131"/>
        <end position="164"/>
    </location>
</feature>
<dbReference type="Proteomes" id="UP000001844">
    <property type="component" value="Chromosome"/>
</dbReference>
<keyword evidence="5" id="KW-0812">Transmembrane</keyword>
<dbReference type="InterPro" id="IPR015943">
    <property type="entry name" value="WD40/YVTN_repeat-like_dom_sf"/>
</dbReference>
<evidence type="ECO:0000256" key="3">
    <source>
        <dbReference type="PROSITE-ProRule" id="PRU00221"/>
    </source>
</evidence>
<evidence type="ECO:0000313" key="7">
    <source>
        <dbReference type="Proteomes" id="UP000001844"/>
    </source>
</evidence>
<keyword evidence="4" id="KW-0175">Coiled coil</keyword>
<evidence type="ECO:0000256" key="5">
    <source>
        <dbReference type="SAM" id="Phobius"/>
    </source>
</evidence>
<dbReference type="SUPFAM" id="SSF50978">
    <property type="entry name" value="WD40 repeat-like"/>
    <property type="match status" value="1"/>
</dbReference>
<dbReference type="Gene3D" id="2.130.10.10">
    <property type="entry name" value="YVTN repeat-like/Quinoprotein amine dehydrogenase"/>
    <property type="match status" value="1"/>
</dbReference>
<dbReference type="PROSITE" id="PS50082">
    <property type="entry name" value="WD_REPEATS_2"/>
    <property type="match status" value="1"/>
</dbReference>
<dbReference type="eggNOG" id="COG2319">
    <property type="taxonomic scope" value="Bacteria"/>
</dbReference>
<gene>
    <name evidence="6" type="ordered locus">Nhal_2559</name>
</gene>